<evidence type="ECO:0000313" key="5">
    <source>
        <dbReference type="EMBL" id="AIL44301.1"/>
    </source>
</evidence>
<sequence length="278" mass="32503">MNIITLPDELNIDISSPVQVFDYTSSQEVSRQQIILNQNAFSFLIDGSKEVVFDNSSLSIDNSKFILMRSGHCLMTERLSDLKNYRSILFFFSDRALSKFIRSIELNKAEPSKHSSVHAFEYNEFITRFISSLSDISKLSDKVRSKLLEFKFHEIMLYLTELHGTDFIQSLIVNSNDATRKFIHTIESNQLNKLSLKELAFLCNMSISTFKREFEKHYTESPVKWFQNKRLEYARHLLNNTKKSPSEIYFEVGYENLSSFIQAYKLKYGTTPKHHQKI</sequence>
<dbReference type="PANTHER" id="PTHR43280:SF2">
    <property type="entry name" value="HTH-TYPE TRANSCRIPTIONAL REGULATOR EXSA"/>
    <property type="match status" value="1"/>
</dbReference>
<accession>A0A077E9P4</accession>
<dbReference type="Pfam" id="PF22200">
    <property type="entry name" value="ExsA_N"/>
    <property type="match status" value="1"/>
</dbReference>
<feature type="domain" description="HTH araC/xylS-type" evidence="4">
    <location>
        <begin position="180"/>
        <end position="278"/>
    </location>
</feature>
<dbReference type="Pfam" id="PF12833">
    <property type="entry name" value="HTH_18"/>
    <property type="match status" value="1"/>
</dbReference>
<dbReference type="InterPro" id="IPR054015">
    <property type="entry name" value="ExsA-like_N"/>
</dbReference>
<proteinExistence type="predicted"/>
<dbReference type="InterPro" id="IPR009057">
    <property type="entry name" value="Homeodomain-like_sf"/>
</dbReference>
<dbReference type="GO" id="GO:0003700">
    <property type="term" value="F:DNA-binding transcription factor activity"/>
    <property type="evidence" value="ECO:0007669"/>
    <property type="project" value="InterPro"/>
</dbReference>
<dbReference type="SMART" id="SM00342">
    <property type="entry name" value="HTH_ARAC"/>
    <property type="match status" value="1"/>
</dbReference>
<dbReference type="EMBL" id="CP007547">
    <property type="protein sequence ID" value="AIL44301.1"/>
    <property type="molecule type" value="Genomic_DNA"/>
</dbReference>
<dbReference type="SUPFAM" id="SSF46689">
    <property type="entry name" value="Homeodomain-like"/>
    <property type="match status" value="2"/>
</dbReference>
<dbReference type="Proteomes" id="UP000028933">
    <property type="component" value="Chromosome"/>
</dbReference>
<organism evidence="5 6">
    <name type="scientific">Elizabethkingia anophelis NUHP1</name>
    <dbReference type="NCBI Taxonomy" id="1338011"/>
    <lineage>
        <taxon>Bacteria</taxon>
        <taxon>Pseudomonadati</taxon>
        <taxon>Bacteroidota</taxon>
        <taxon>Flavobacteriia</taxon>
        <taxon>Flavobacteriales</taxon>
        <taxon>Weeksellaceae</taxon>
        <taxon>Elizabethkingia</taxon>
    </lineage>
</organism>
<dbReference type="PROSITE" id="PS01124">
    <property type="entry name" value="HTH_ARAC_FAMILY_2"/>
    <property type="match status" value="1"/>
</dbReference>
<evidence type="ECO:0000259" key="4">
    <source>
        <dbReference type="PROSITE" id="PS01124"/>
    </source>
</evidence>
<dbReference type="PANTHER" id="PTHR43280">
    <property type="entry name" value="ARAC-FAMILY TRANSCRIPTIONAL REGULATOR"/>
    <property type="match status" value="1"/>
</dbReference>
<name>A0A077E9P4_9FLAO</name>
<keyword evidence="2" id="KW-0238">DNA-binding</keyword>
<dbReference type="InterPro" id="IPR018060">
    <property type="entry name" value="HTH_AraC"/>
</dbReference>
<dbReference type="eggNOG" id="COG2207">
    <property type="taxonomic scope" value="Bacteria"/>
</dbReference>
<evidence type="ECO:0000256" key="1">
    <source>
        <dbReference type="ARBA" id="ARBA00023015"/>
    </source>
</evidence>
<keyword evidence="3" id="KW-0804">Transcription</keyword>
<keyword evidence="1" id="KW-0805">Transcription regulation</keyword>
<dbReference type="HOGENOM" id="CLU_073843_1_0_10"/>
<evidence type="ECO:0000256" key="2">
    <source>
        <dbReference type="ARBA" id="ARBA00023125"/>
    </source>
</evidence>
<dbReference type="AlphaFoldDB" id="A0A077E9P4"/>
<dbReference type="GO" id="GO:0043565">
    <property type="term" value="F:sequence-specific DNA binding"/>
    <property type="evidence" value="ECO:0007669"/>
    <property type="project" value="InterPro"/>
</dbReference>
<dbReference type="KEGG" id="eao:BD94_0526"/>
<evidence type="ECO:0000256" key="3">
    <source>
        <dbReference type="ARBA" id="ARBA00023163"/>
    </source>
</evidence>
<gene>
    <name evidence="5" type="ORF">BD94_0526</name>
</gene>
<protein>
    <submittedName>
        <fullName evidence="5">Transcriptional regulator, AraC family</fullName>
    </submittedName>
</protein>
<evidence type="ECO:0000313" key="6">
    <source>
        <dbReference type="Proteomes" id="UP000028933"/>
    </source>
</evidence>
<dbReference type="RefSeq" id="WP_024564650.1">
    <property type="nucleotide sequence ID" value="NZ_CP007547.1"/>
</dbReference>
<dbReference type="Gene3D" id="1.10.10.60">
    <property type="entry name" value="Homeodomain-like"/>
    <property type="match status" value="2"/>
</dbReference>
<dbReference type="STRING" id="1338011.BD94_0526"/>
<reference evidence="5" key="1">
    <citation type="journal article" date="2013" name="Lancet">
        <title>First case of E anophelis outbreak in an intensive-care unit.</title>
        <authorList>
            <person name="Teo J."/>
            <person name="Tan S.Y."/>
            <person name="Tay M."/>
            <person name="Ding Y."/>
            <person name="Kjelleberg S."/>
            <person name="Givskov M."/>
            <person name="Lin R.T."/>
            <person name="Yang L."/>
        </authorList>
    </citation>
    <scope>NUCLEOTIDE SEQUENCE [LARGE SCALE GENOMIC DNA]</scope>
    <source>
        <strain evidence="5">NUHP1</strain>
    </source>
</reference>
<reference evidence="5" key="2">
    <citation type="journal article" date="2015" name="Genome Biol. Evol.">
        <title>Complete Genome Sequence and Transcriptomic Analysis of the Novel Pathogen Elizabethkingia anophelis in Response to Oxidative Stress.</title>
        <authorList>
            <person name="Li Y."/>
            <person name="Liu Y."/>
            <person name="Chew S.C."/>
            <person name="Tay M."/>
            <person name="Salido M.M."/>
            <person name="Teo J."/>
            <person name="Lauro F.M."/>
            <person name="Givskov M."/>
            <person name="Yang L."/>
        </authorList>
    </citation>
    <scope>NUCLEOTIDE SEQUENCE</scope>
    <source>
        <strain evidence="5">NUHP1</strain>
    </source>
</reference>